<accession>A0A7C4ZH92</accession>
<dbReference type="GO" id="GO:0015808">
    <property type="term" value="P:L-alanine transport"/>
    <property type="evidence" value="ECO:0007669"/>
    <property type="project" value="TreeGrafter"/>
</dbReference>
<dbReference type="InterPro" id="IPR003593">
    <property type="entry name" value="AAA+_ATPase"/>
</dbReference>
<organism evidence="5">
    <name type="scientific">Oceanithermus profundus</name>
    <dbReference type="NCBI Taxonomy" id="187137"/>
    <lineage>
        <taxon>Bacteria</taxon>
        <taxon>Thermotogati</taxon>
        <taxon>Deinococcota</taxon>
        <taxon>Deinococci</taxon>
        <taxon>Thermales</taxon>
        <taxon>Thermaceae</taxon>
        <taxon>Oceanithermus</taxon>
    </lineage>
</organism>
<name>A0A7C4ZH92_9DEIN</name>
<dbReference type="GO" id="GO:1903806">
    <property type="term" value="P:L-isoleucine import across plasma membrane"/>
    <property type="evidence" value="ECO:0007669"/>
    <property type="project" value="TreeGrafter"/>
</dbReference>
<evidence type="ECO:0000259" key="4">
    <source>
        <dbReference type="PROSITE" id="PS50893"/>
    </source>
</evidence>
<dbReference type="InterPro" id="IPR003439">
    <property type="entry name" value="ABC_transporter-like_ATP-bd"/>
</dbReference>
<dbReference type="GO" id="GO:0005886">
    <property type="term" value="C:plasma membrane"/>
    <property type="evidence" value="ECO:0007669"/>
    <property type="project" value="TreeGrafter"/>
</dbReference>
<dbReference type="PROSITE" id="PS50893">
    <property type="entry name" value="ABC_TRANSPORTER_2"/>
    <property type="match status" value="1"/>
</dbReference>
<proteinExistence type="predicted"/>
<dbReference type="PANTHER" id="PTHR45772">
    <property type="entry name" value="CONSERVED COMPONENT OF ABC TRANSPORTER FOR NATURAL AMINO ACIDS-RELATED"/>
    <property type="match status" value="1"/>
</dbReference>
<keyword evidence="2" id="KW-0547">Nucleotide-binding</keyword>
<evidence type="ECO:0000256" key="3">
    <source>
        <dbReference type="ARBA" id="ARBA00022840"/>
    </source>
</evidence>
<keyword evidence="1" id="KW-0813">Transport</keyword>
<dbReference type="GO" id="GO:0005524">
    <property type="term" value="F:ATP binding"/>
    <property type="evidence" value="ECO:0007669"/>
    <property type="project" value="UniProtKB-KW"/>
</dbReference>
<dbReference type="InterPro" id="IPR027417">
    <property type="entry name" value="P-loop_NTPase"/>
</dbReference>
<evidence type="ECO:0000313" key="5">
    <source>
        <dbReference type="EMBL" id="HGY09837.1"/>
    </source>
</evidence>
<dbReference type="SUPFAM" id="SSF52540">
    <property type="entry name" value="P-loop containing nucleoside triphosphate hydrolases"/>
    <property type="match status" value="1"/>
</dbReference>
<dbReference type="Pfam" id="PF00005">
    <property type="entry name" value="ABC_tran"/>
    <property type="match status" value="1"/>
</dbReference>
<feature type="domain" description="ABC transporter" evidence="4">
    <location>
        <begin position="2"/>
        <end position="245"/>
    </location>
</feature>
<keyword evidence="3 5" id="KW-0067">ATP-binding</keyword>
<gene>
    <name evidence="5" type="ORF">ENK37_07285</name>
</gene>
<comment type="caution">
    <text evidence="5">The sequence shown here is derived from an EMBL/GenBank/DDBJ whole genome shotgun (WGS) entry which is preliminary data.</text>
</comment>
<dbReference type="GO" id="GO:0042941">
    <property type="term" value="P:D-alanine transmembrane transport"/>
    <property type="evidence" value="ECO:0007669"/>
    <property type="project" value="TreeGrafter"/>
</dbReference>
<dbReference type="GO" id="GO:0016887">
    <property type="term" value="F:ATP hydrolysis activity"/>
    <property type="evidence" value="ECO:0007669"/>
    <property type="project" value="InterPro"/>
</dbReference>
<dbReference type="InterPro" id="IPR032823">
    <property type="entry name" value="BCA_ABC_TP_C"/>
</dbReference>
<dbReference type="Proteomes" id="UP000885759">
    <property type="component" value="Unassembled WGS sequence"/>
</dbReference>
<dbReference type="GO" id="GO:0005304">
    <property type="term" value="F:L-valine transmembrane transporter activity"/>
    <property type="evidence" value="ECO:0007669"/>
    <property type="project" value="TreeGrafter"/>
</dbReference>
<dbReference type="InterPro" id="IPR051120">
    <property type="entry name" value="ABC_AA/LPS_Transport"/>
</dbReference>
<dbReference type="SMART" id="SM00382">
    <property type="entry name" value="AAA"/>
    <property type="match status" value="1"/>
</dbReference>
<dbReference type="GO" id="GO:1903805">
    <property type="term" value="P:L-valine import across plasma membrane"/>
    <property type="evidence" value="ECO:0007669"/>
    <property type="project" value="TreeGrafter"/>
</dbReference>
<dbReference type="GO" id="GO:0015192">
    <property type="term" value="F:L-phenylalanine transmembrane transporter activity"/>
    <property type="evidence" value="ECO:0007669"/>
    <property type="project" value="TreeGrafter"/>
</dbReference>
<dbReference type="EMBL" id="DRPZ01000193">
    <property type="protein sequence ID" value="HGY09837.1"/>
    <property type="molecule type" value="Genomic_DNA"/>
</dbReference>
<evidence type="ECO:0000256" key="2">
    <source>
        <dbReference type="ARBA" id="ARBA00022741"/>
    </source>
</evidence>
<dbReference type="Gene3D" id="3.40.50.300">
    <property type="entry name" value="P-loop containing nucleotide triphosphate hydrolases"/>
    <property type="match status" value="1"/>
</dbReference>
<dbReference type="PANTHER" id="PTHR45772:SF7">
    <property type="entry name" value="AMINO ACID ABC TRANSPORTER ATP-BINDING PROTEIN"/>
    <property type="match status" value="1"/>
</dbReference>
<dbReference type="Pfam" id="PF12399">
    <property type="entry name" value="BCA_ABC_TP_C"/>
    <property type="match status" value="1"/>
</dbReference>
<protein>
    <submittedName>
        <fullName evidence="5">ABC transporter ATP-binding protein</fullName>
    </submittedName>
</protein>
<dbReference type="AlphaFoldDB" id="A0A7C4ZH92"/>
<dbReference type="CDD" id="cd03219">
    <property type="entry name" value="ABC_Mj1267_LivG_branched"/>
    <property type="match status" value="1"/>
</dbReference>
<reference evidence="5" key="1">
    <citation type="journal article" date="2020" name="mSystems">
        <title>Genome- and Community-Level Interaction Insights into Carbon Utilization and Element Cycling Functions of Hydrothermarchaeota in Hydrothermal Sediment.</title>
        <authorList>
            <person name="Zhou Z."/>
            <person name="Liu Y."/>
            <person name="Xu W."/>
            <person name="Pan J."/>
            <person name="Luo Z.H."/>
            <person name="Li M."/>
        </authorList>
    </citation>
    <scope>NUCLEOTIDE SEQUENCE [LARGE SCALE GENOMIC DNA]</scope>
    <source>
        <strain evidence="5">HyVt-570</strain>
    </source>
</reference>
<evidence type="ECO:0000256" key="1">
    <source>
        <dbReference type="ARBA" id="ARBA00022448"/>
    </source>
</evidence>
<sequence>MLEVSHVSKSFFGFAALSGVSLRVAPGSFHALVGPNGAGKTTLFNVIVGRYRPDAGEVVLAGRRITGLPTARVVRLGLGISFQRAQAFLSMSVLENVVLAVLAQQGRTHDGVRELAGYEDARAAARELLGWVGLAAAADAPTASLPLGDLKRVDIAMALAGRPQMLLLDEPLAGLSRAERREMVRFIEELLRGLGLTLLFTEHDTEAVLRLADRVTVLHQGQVLSEGTPDAIKRDARVVEAFLGE</sequence>
<dbReference type="GO" id="GO:0015188">
    <property type="term" value="F:L-isoleucine transmembrane transporter activity"/>
    <property type="evidence" value="ECO:0007669"/>
    <property type="project" value="TreeGrafter"/>
</dbReference>